<dbReference type="EMBL" id="SSNZ01000002">
    <property type="protein sequence ID" value="THF51936.1"/>
    <property type="molecule type" value="Genomic_DNA"/>
</dbReference>
<keyword evidence="1" id="KW-0472">Membrane</keyword>
<dbReference type="RefSeq" id="WP_136402919.1">
    <property type="nucleotide sequence ID" value="NZ_SSNZ01000002.1"/>
</dbReference>
<reference evidence="2 3" key="1">
    <citation type="submission" date="2019-04" db="EMBL/GenBank/DDBJ databases">
        <title>Flavobacterium sp. nov. isolated from construction timber.</title>
        <authorList>
            <person name="Lin S.-Y."/>
            <person name="Chang C.-T."/>
            <person name="Young C.-C."/>
        </authorList>
    </citation>
    <scope>NUCLEOTIDE SEQUENCE [LARGE SCALE GENOMIC DNA]</scope>
    <source>
        <strain evidence="2 3">CC-CTC003</strain>
    </source>
</reference>
<comment type="caution">
    <text evidence="2">The sequence shown here is derived from an EMBL/GenBank/DDBJ whole genome shotgun (WGS) entry which is preliminary data.</text>
</comment>
<keyword evidence="1" id="KW-1133">Transmembrane helix</keyword>
<accession>A0A4S4A0T9</accession>
<protein>
    <recommendedName>
        <fullName evidence="4">PrgI family protein</fullName>
    </recommendedName>
</protein>
<keyword evidence="3" id="KW-1185">Reference proteome</keyword>
<dbReference type="OrthoDB" id="1179771at2"/>
<dbReference type="AlphaFoldDB" id="A0A4S4A0T9"/>
<evidence type="ECO:0000313" key="2">
    <source>
        <dbReference type="EMBL" id="THF51936.1"/>
    </source>
</evidence>
<dbReference type="Proteomes" id="UP000307507">
    <property type="component" value="Unassembled WGS sequence"/>
</dbReference>
<feature type="transmembrane region" description="Helical" evidence="1">
    <location>
        <begin position="32"/>
        <end position="49"/>
    </location>
</feature>
<evidence type="ECO:0000256" key="1">
    <source>
        <dbReference type="SAM" id="Phobius"/>
    </source>
</evidence>
<keyword evidence="1" id="KW-0812">Transmembrane</keyword>
<evidence type="ECO:0000313" key="3">
    <source>
        <dbReference type="Proteomes" id="UP000307507"/>
    </source>
</evidence>
<evidence type="ECO:0008006" key="4">
    <source>
        <dbReference type="Google" id="ProtNLM"/>
    </source>
</evidence>
<name>A0A4S4A0T9_9FLAO</name>
<gene>
    <name evidence="2" type="ORF">E6C50_07050</name>
</gene>
<organism evidence="2 3">
    <name type="scientific">Flavobacterium supellecticarium</name>
    <dbReference type="NCBI Taxonomy" id="2565924"/>
    <lineage>
        <taxon>Bacteria</taxon>
        <taxon>Pseudomonadati</taxon>
        <taxon>Bacteroidota</taxon>
        <taxon>Flavobacteriia</taxon>
        <taxon>Flavobacteriales</taxon>
        <taxon>Flavobacteriaceae</taxon>
        <taxon>Flavobacterium</taxon>
    </lineage>
</organism>
<sequence length="77" mass="8902">MAPKTKAFVYQLTAFAILFILFRYLIGTYTHLQGFWIPVTAFVVATILAPKFQAVKTNDGERLFMKWIFVKGIKEIK</sequence>
<proteinExistence type="predicted"/>
<feature type="transmembrane region" description="Helical" evidence="1">
    <location>
        <begin position="7"/>
        <end position="26"/>
    </location>
</feature>